<proteinExistence type="predicted"/>
<dbReference type="AlphaFoldDB" id="A0A6V7P6G1"/>
<organism evidence="2">
    <name type="scientific">Ananas comosus var. bracteatus</name>
    <name type="common">red pineapple</name>
    <dbReference type="NCBI Taxonomy" id="296719"/>
    <lineage>
        <taxon>Eukaryota</taxon>
        <taxon>Viridiplantae</taxon>
        <taxon>Streptophyta</taxon>
        <taxon>Embryophyta</taxon>
        <taxon>Tracheophyta</taxon>
        <taxon>Spermatophyta</taxon>
        <taxon>Magnoliopsida</taxon>
        <taxon>Liliopsida</taxon>
        <taxon>Poales</taxon>
        <taxon>Bromeliaceae</taxon>
        <taxon>Bromelioideae</taxon>
        <taxon>Ananas</taxon>
    </lineage>
</organism>
<gene>
    <name evidence="2" type="ORF">CB5_LOCUS9654</name>
</gene>
<name>A0A6V7P6G1_ANACO</name>
<protein>
    <submittedName>
        <fullName evidence="2">Uncharacterized protein</fullName>
    </submittedName>
</protein>
<dbReference type="PROSITE" id="PS51257">
    <property type="entry name" value="PROKAR_LIPOPROTEIN"/>
    <property type="match status" value="1"/>
</dbReference>
<evidence type="ECO:0000313" key="2">
    <source>
        <dbReference type="EMBL" id="CAD1826443.1"/>
    </source>
</evidence>
<dbReference type="EMBL" id="LR862145">
    <property type="protein sequence ID" value="CAD1826443.1"/>
    <property type="molecule type" value="Genomic_DNA"/>
</dbReference>
<evidence type="ECO:0000256" key="1">
    <source>
        <dbReference type="SAM" id="MobiDB-lite"/>
    </source>
</evidence>
<feature type="region of interest" description="Disordered" evidence="1">
    <location>
        <begin position="35"/>
        <end position="58"/>
    </location>
</feature>
<accession>A0A6V7P6G1</accession>
<sequence>MARPMSASATHGTHHCYHSLLASCSSHSHLLQLHATSSPPASSAAAPSSPPSYSAGWLVGGGCEDEASDENGGVEEGSGESCVEVGGRIYRFISGDDDSCIGFDGIAQALNGLNLNMKRTDTVDIIFPIETNVSF</sequence>
<reference evidence="2" key="1">
    <citation type="submission" date="2020-07" db="EMBL/GenBank/DDBJ databases">
        <authorList>
            <person name="Lin J."/>
        </authorList>
    </citation>
    <scope>NUCLEOTIDE SEQUENCE</scope>
</reference>
<feature type="compositionally biased region" description="Low complexity" evidence="1">
    <location>
        <begin position="35"/>
        <end position="55"/>
    </location>
</feature>